<sequence>MMSECENALAEALAADLGRSHMEAWFTETRYVAQDAKYMRRHLRKWAGPRHVSTPLVGFPGRSWTQARPRGVVLIIGAWNYPIQTVLSGAAAAIAAGNCVVFKSSEKAPASSALHARIVAEYLDEQCIRIMEGGAAEAACLLELPWYYIMYTGGGCVVLQAAAKYLTPVTLELGGKGPCVVVADADLGVAAKRIAWGKFVNAGFGRIVNAFRFGRLQALVSDANAHVAIGGQTNAETRYIAPTVLTSVQEDSAVMEEELFGPVLPILCFENLDSAIHLICARDKPLASYPFIKDSATERRFVERVSCGNMCINDTMYFAAVHKLPFGGVGASGMGCWSGEQGFKTFSYVKAVIKRGWWPDSDVRFAPYSQKKLALFKLIFELSS</sequence>
<dbReference type="EMBL" id="VRMN01000035">
    <property type="protein sequence ID" value="KAA8490297.1"/>
    <property type="molecule type" value="Genomic_DNA"/>
</dbReference>
<dbReference type="OrthoDB" id="5174at2759"/>
<keyword evidence="6" id="KW-1185">Reference proteome</keyword>
<comment type="caution">
    <text evidence="4">The sequence shown here is derived from an EMBL/GenBank/DDBJ whole genome shotgun (WGS) entry which is preliminary data.</text>
</comment>
<dbReference type="InterPro" id="IPR016163">
    <property type="entry name" value="Ald_DH_C"/>
</dbReference>
<dbReference type="InterPro" id="IPR016162">
    <property type="entry name" value="Ald_DH_N"/>
</dbReference>
<dbReference type="GO" id="GO:0004029">
    <property type="term" value="F:aldehyde dehydrogenase (NAD+) activity"/>
    <property type="evidence" value="ECO:0007669"/>
    <property type="project" value="TreeGrafter"/>
</dbReference>
<evidence type="ECO:0000259" key="3">
    <source>
        <dbReference type="Pfam" id="PF00171"/>
    </source>
</evidence>
<protein>
    <submittedName>
        <fullName evidence="4">Aldehyde dehydrogenase family 3 member H1</fullName>
    </submittedName>
</protein>
<reference evidence="6" key="1">
    <citation type="journal article" date="2019" name="Nat. Commun.">
        <title>Expansion of phycobilisome linker gene families in mesophilic red algae.</title>
        <authorList>
            <person name="Lee J."/>
            <person name="Kim D."/>
            <person name="Bhattacharya D."/>
            <person name="Yoon H.S."/>
        </authorList>
    </citation>
    <scope>NUCLEOTIDE SEQUENCE [LARGE SCALE GENOMIC DNA]</scope>
    <source>
        <strain evidence="6">CCMP 1328</strain>
    </source>
</reference>
<dbReference type="GO" id="GO:0006081">
    <property type="term" value="P:aldehyde metabolic process"/>
    <property type="evidence" value="ECO:0007669"/>
    <property type="project" value="InterPro"/>
</dbReference>
<evidence type="ECO:0000256" key="1">
    <source>
        <dbReference type="ARBA" id="ARBA00009986"/>
    </source>
</evidence>
<keyword evidence="2" id="KW-0560">Oxidoreductase</keyword>
<reference evidence="4" key="2">
    <citation type="submission" date="2019-09" db="EMBL/GenBank/DDBJ databases">
        <title>Expansion of phycobilisome linker gene families in mesophilic red algae.</title>
        <authorList>
            <person name="Lee J."/>
        </authorList>
    </citation>
    <scope>NUCLEOTIDE SEQUENCE [LARGE SCALE GENOMIC DNA]</scope>
    <source>
        <strain evidence="4">CCMP 1328</strain>
        <tissue evidence="4">Unicellular</tissue>
    </source>
</reference>
<dbReference type="OMA" id="RYLYLYC"/>
<dbReference type="PANTHER" id="PTHR43570">
    <property type="entry name" value="ALDEHYDE DEHYDROGENASE"/>
    <property type="match status" value="1"/>
</dbReference>
<dbReference type="Gene3D" id="3.40.605.10">
    <property type="entry name" value="Aldehyde Dehydrogenase, Chain A, domain 1"/>
    <property type="match status" value="2"/>
</dbReference>
<dbReference type="SUPFAM" id="SSF53720">
    <property type="entry name" value="ALDH-like"/>
    <property type="match status" value="1"/>
</dbReference>
<evidence type="ECO:0000313" key="6">
    <source>
        <dbReference type="Proteomes" id="UP000324585"/>
    </source>
</evidence>
<gene>
    <name evidence="5" type="ORF">FVE85_1217</name>
    <name evidence="4" type="ORF">FVE85_8536</name>
</gene>
<accession>A0A5J4YIK9</accession>
<evidence type="ECO:0000256" key="2">
    <source>
        <dbReference type="ARBA" id="ARBA00023002"/>
    </source>
</evidence>
<dbReference type="InterPro" id="IPR016161">
    <property type="entry name" value="Ald_DH/histidinol_DH"/>
</dbReference>
<dbReference type="EMBL" id="VRMN01000028">
    <property type="protein sequence ID" value="KAA8490428.1"/>
    <property type="molecule type" value="Genomic_DNA"/>
</dbReference>
<dbReference type="InterPro" id="IPR015590">
    <property type="entry name" value="Aldehyde_DH_dom"/>
</dbReference>
<organism evidence="4 6">
    <name type="scientific">Porphyridium purpureum</name>
    <name type="common">Red alga</name>
    <name type="synonym">Porphyridium cruentum</name>
    <dbReference type="NCBI Taxonomy" id="35688"/>
    <lineage>
        <taxon>Eukaryota</taxon>
        <taxon>Rhodophyta</taxon>
        <taxon>Bangiophyceae</taxon>
        <taxon>Porphyridiales</taxon>
        <taxon>Porphyridiaceae</taxon>
        <taxon>Porphyridium</taxon>
    </lineage>
</organism>
<dbReference type="AlphaFoldDB" id="A0A5J4YIK9"/>
<dbReference type="PANTHER" id="PTHR43570:SF16">
    <property type="entry name" value="ALDEHYDE DEHYDROGENASE TYPE III, ISOFORM Q"/>
    <property type="match status" value="1"/>
</dbReference>
<name>A0A5J4YIK9_PORPP</name>
<feature type="domain" description="Aldehyde dehydrogenase" evidence="3">
    <location>
        <begin position="2"/>
        <end position="203"/>
    </location>
</feature>
<dbReference type="GO" id="GO:0005737">
    <property type="term" value="C:cytoplasm"/>
    <property type="evidence" value="ECO:0007669"/>
    <property type="project" value="TreeGrafter"/>
</dbReference>
<evidence type="ECO:0000313" key="4">
    <source>
        <dbReference type="EMBL" id="KAA8490297.1"/>
    </source>
</evidence>
<proteinExistence type="inferred from homology"/>
<dbReference type="Proteomes" id="UP000324585">
    <property type="component" value="Unassembled WGS sequence"/>
</dbReference>
<comment type="similarity">
    <text evidence="1">Belongs to the aldehyde dehydrogenase family.</text>
</comment>
<dbReference type="InterPro" id="IPR012394">
    <property type="entry name" value="Aldehyde_DH_NAD(P)"/>
</dbReference>
<dbReference type="Pfam" id="PF00171">
    <property type="entry name" value="Aldedh"/>
    <property type="match status" value="2"/>
</dbReference>
<evidence type="ECO:0000313" key="5">
    <source>
        <dbReference type="EMBL" id="KAA8490428.1"/>
    </source>
</evidence>
<dbReference type="Gene3D" id="3.40.309.10">
    <property type="entry name" value="Aldehyde Dehydrogenase, Chain A, domain 2"/>
    <property type="match status" value="2"/>
</dbReference>
<feature type="domain" description="Aldehyde dehydrogenase" evidence="3">
    <location>
        <begin position="207"/>
        <end position="352"/>
    </location>
</feature>